<dbReference type="AlphaFoldDB" id="A0A2U1TFX1"/>
<dbReference type="Pfam" id="PF13671">
    <property type="entry name" value="AAA_33"/>
    <property type="match status" value="1"/>
</dbReference>
<dbReference type="Proteomes" id="UP000244962">
    <property type="component" value="Unassembled WGS sequence"/>
</dbReference>
<dbReference type="EMBL" id="QEFB01000001">
    <property type="protein sequence ID" value="PWC07797.1"/>
    <property type="molecule type" value="Genomic_DNA"/>
</dbReference>
<sequence>MACLIHLNGPSRVGKSTVARRLAAEHPGVLNLDLDAMVAEVDGWRDDFPSALAVTRQRGIAIAIDHLGTGNDVVLPQLITSFDASPWAEAVAAQARADYVEIALLADGDVSRNRVREKEAEHAVDVYLREALTGSDSDLLERIHGDLARYLADRPATARVDTSALTVEQTYSRVLDLLRSGTSSWGALV</sequence>
<dbReference type="InterPro" id="IPR027417">
    <property type="entry name" value="P-loop_NTPase"/>
</dbReference>
<gene>
    <name evidence="1" type="ORF">DF223_00025</name>
</gene>
<organism evidence="1 2">
    <name type="scientific">Mycetocola zhujimingii</name>
    <dbReference type="NCBI Taxonomy" id="2079792"/>
    <lineage>
        <taxon>Bacteria</taxon>
        <taxon>Bacillati</taxon>
        <taxon>Actinomycetota</taxon>
        <taxon>Actinomycetes</taxon>
        <taxon>Micrococcales</taxon>
        <taxon>Microbacteriaceae</taxon>
        <taxon>Mycetocola</taxon>
    </lineage>
</organism>
<dbReference type="Gene3D" id="3.40.50.300">
    <property type="entry name" value="P-loop containing nucleotide triphosphate hydrolases"/>
    <property type="match status" value="1"/>
</dbReference>
<protein>
    <submittedName>
        <fullName evidence="1">Uncharacterized protein</fullName>
    </submittedName>
</protein>
<accession>A0A2U1TFX1</accession>
<dbReference type="SUPFAM" id="SSF52540">
    <property type="entry name" value="P-loop containing nucleoside triphosphate hydrolases"/>
    <property type="match status" value="1"/>
</dbReference>
<evidence type="ECO:0000313" key="2">
    <source>
        <dbReference type="Proteomes" id="UP000244962"/>
    </source>
</evidence>
<proteinExistence type="predicted"/>
<reference evidence="2" key="1">
    <citation type="submission" date="2018-04" db="EMBL/GenBank/DDBJ databases">
        <authorList>
            <person name="Liu S."/>
            <person name="Wang Z."/>
            <person name="Li J."/>
        </authorList>
    </citation>
    <scope>NUCLEOTIDE SEQUENCE [LARGE SCALE GENOMIC DNA]</scope>
    <source>
        <strain evidence="2">622</strain>
    </source>
</reference>
<keyword evidence="2" id="KW-1185">Reference proteome</keyword>
<evidence type="ECO:0000313" key="1">
    <source>
        <dbReference type="EMBL" id="PWC07797.1"/>
    </source>
</evidence>
<dbReference type="RefSeq" id="WP_108961789.1">
    <property type="nucleotide sequence ID" value="NZ_QEFB01000001.1"/>
</dbReference>
<comment type="caution">
    <text evidence="1">The sequence shown here is derived from an EMBL/GenBank/DDBJ whole genome shotgun (WGS) entry which is preliminary data.</text>
</comment>
<name>A0A2U1TFX1_9MICO</name>